<dbReference type="Proteomes" id="UP000694846">
    <property type="component" value="Unplaced"/>
</dbReference>
<feature type="signal peptide" evidence="4">
    <location>
        <begin position="1"/>
        <end position="22"/>
    </location>
</feature>
<dbReference type="InterPro" id="IPR003591">
    <property type="entry name" value="Leu-rich_rpt_typical-subtyp"/>
</dbReference>
<dbReference type="RefSeq" id="XP_025417971.1">
    <property type="nucleotide sequence ID" value="XM_025562186.1"/>
</dbReference>
<dbReference type="InterPro" id="IPR001611">
    <property type="entry name" value="Leu-rich_rpt"/>
</dbReference>
<keyword evidence="6" id="KW-1185">Reference proteome</keyword>
<keyword evidence="2" id="KW-0677">Repeat</keyword>
<dbReference type="InterPro" id="IPR050541">
    <property type="entry name" value="LRR_TM_domain-containing"/>
</dbReference>
<feature type="region of interest" description="Disordered" evidence="3">
    <location>
        <begin position="418"/>
        <end position="462"/>
    </location>
</feature>
<evidence type="ECO:0000256" key="3">
    <source>
        <dbReference type="SAM" id="MobiDB-lite"/>
    </source>
</evidence>
<name>A0A2S2QJH7_9HEMI</name>
<evidence type="ECO:0000313" key="5">
    <source>
        <dbReference type="EMBL" id="MBY77851.1"/>
    </source>
</evidence>
<dbReference type="RefSeq" id="XP_025417972.1">
    <property type="nucleotide sequence ID" value="XM_025562187.1"/>
</dbReference>
<feature type="compositionally biased region" description="Gly residues" evidence="3">
    <location>
        <begin position="428"/>
        <end position="458"/>
    </location>
</feature>
<dbReference type="EMBL" id="GGMS01008648">
    <property type="protein sequence ID" value="MBY77851.1"/>
    <property type="molecule type" value="Transcribed_RNA"/>
</dbReference>
<evidence type="ECO:0000256" key="4">
    <source>
        <dbReference type="SAM" id="SignalP"/>
    </source>
</evidence>
<gene>
    <name evidence="5" type="primary">Con</name>
    <name evidence="7 8" type="synonym">LOC112688809</name>
    <name evidence="5" type="ORF">g.107501</name>
</gene>
<protein>
    <submittedName>
        <fullName evidence="5 7 8">Connectin</fullName>
    </submittedName>
</protein>
<dbReference type="SMART" id="SM00369">
    <property type="entry name" value="LRR_TYP"/>
    <property type="match status" value="9"/>
</dbReference>
<organism evidence="5">
    <name type="scientific">Sipha flava</name>
    <name type="common">yellow sugarcane aphid</name>
    <dbReference type="NCBI Taxonomy" id="143950"/>
    <lineage>
        <taxon>Eukaryota</taxon>
        <taxon>Metazoa</taxon>
        <taxon>Ecdysozoa</taxon>
        <taxon>Arthropoda</taxon>
        <taxon>Hexapoda</taxon>
        <taxon>Insecta</taxon>
        <taxon>Pterygota</taxon>
        <taxon>Neoptera</taxon>
        <taxon>Paraneoptera</taxon>
        <taxon>Hemiptera</taxon>
        <taxon>Sternorrhyncha</taxon>
        <taxon>Aphidomorpha</taxon>
        <taxon>Aphidoidea</taxon>
        <taxon>Aphididae</taxon>
        <taxon>Sipha</taxon>
    </lineage>
</organism>
<proteinExistence type="predicted"/>
<sequence length="552" mass="60562">MAHRRFTVLLVVFVVLVYDNHGYVAHRRVKNQKPGIRSYSDANKNSDINVCALEQKTTINLFCYCDDSAIHTASSADCWVFNDGEPRDSSIWQEFRSQSNITKLTFNVRGSSAQTLSFVPTEALAQLPELRTLEIVYAGIRTIHSHAFANLSHLQDLALGRNNILRLSRESIAFMEDVRVVTLGDNAIDGISNDVFANLPALRKLYMNNNNISYIAEGAFEQLRKLEELDVSVNRLTGSLSRYVFLGLISLKRLDMRANHIERVGPDAFAELVSLEELVLEDNTIRTIDGRGFSGLNNLQRLTLAENRLTVLDDRILHHLEKLRFIDIRYNNLKTLTFSTIEPLLDRLRNISFYFYLEGNQFECDCDLLWMNRLAAETINEQVKRVLSEAECTMNSTAADGDDGSVEQQFGSGKQRKAFENGLDDGVPGVGVGGYGEQAGGTGSTGADGGGSGGGTGTSDGADAVLMRSADESQLTKVSALDEDTCPGKEPPVVDGAPDAAQNSDRVLWESTKTSGSAAAATAALFRTPSPWSSVSPLLLPALVFALRSRCC</sequence>
<feature type="chain" id="PRO_5044579163" evidence="4">
    <location>
        <begin position="23"/>
        <end position="552"/>
    </location>
</feature>
<evidence type="ECO:0000313" key="8">
    <source>
        <dbReference type="RefSeq" id="XP_025417972.1"/>
    </source>
</evidence>
<dbReference type="PANTHER" id="PTHR24369:SF213">
    <property type="entry name" value="INSULIN LIKE GROWTH FACTOR BINDING PROTEIN ACID LABILE SUBUNIT"/>
    <property type="match status" value="1"/>
</dbReference>
<evidence type="ECO:0000313" key="7">
    <source>
        <dbReference type="RefSeq" id="XP_025417971.1"/>
    </source>
</evidence>
<keyword evidence="4" id="KW-0732">Signal</keyword>
<reference evidence="5" key="1">
    <citation type="submission" date="2018-04" db="EMBL/GenBank/DDBJ databases">
        <title>Transcriptome assembly of Sipha flava.</title>
        <authorList>
            <person name="Scully E.D."/>
            <person name="Geib S.M."/>
            <person name="Palmer N.A."/>
            <person name="Koch K."/>
            <person name="Bradshaw J."/>
            <person name="Heng-Moss T."/>
            <person name="Sarath G."/>
        </authorList>
    </citation>
    <scope>NUCLEOTIDE SEQUENCE</scope>
</reference>
<dbReference type="SUPFAM" id="SSF52058">
    <property type="entry name" value="L domain-like"/>
    <property type="match status" value="1"/>
</dbReference>
<evidence type="ECO:0000313" key="6">
    <source>
        <dbReference type="Proteomes" id="UP000694846"/>
    </source>
</evidence>
<dbReference type="Pfam" id="PF13855">
    <property type="entry name" value="LRR_8"/>
    <property type="match status" value="2"/>
</dbReference>
<accession>A0A2S2QJH7</accession>
<evidence type="ECO:0000256" key="2">
    <source>
        <dbReference type="ARBA" id="ARBA00022737"/>
    </source>
</evidence>
<dbReference type="GO" id="GO:0005886">
    <property type="term" value="C:plasma membrane"/>
    <property type="evidence" value="ECO:0007669"/>
    <property type="project" value="TreeGrafter"/>
</dbReference>
<dbReference type="PANTHER" id="PTHR24369">
    <property type="entry name" value="ANTIGEN BSP, PUTATIVE-RELATED"/>
    <property type="match status" value="1"/>
</dbReference>
<dbReference type="OrthoDB" id="27267at2759"/>
<evidence type="ECO:0000256" key="1">
    <source>
        <dbReference type="ARBA" id="ARBA00022614"/>
    </source>
</evidence>
<dbReference type="AlphaFoldDB" id="A0A2S2QJH7"/>
<reference evidence="7 8" key="2">
    <citation type="submission" date="2025-04" db="UniProtKB">
        <authorList>
            <consortium name="RefSeq"/>
        </authorList>
    </citation>
    <scope>IDENTIFICATION</scope>
    <source>
        <tissue evidence="7 8">Whole body</tissue>
    </source>
</reference>
<dbReference type="Gene3D" id="3.80.10.10">
    <property type="entry name" value="Ribonuclease Inhibitor"/>
    <property type="match status" value="1"/>
</dbReference>
<keyword evidence="1" id="KW-0433">Leucine-rich repeat</keyword>
<dbReference type="InterPro" id="IPR032675">
    <property type="entry name" value="LRR_dom_sf"/>
</dbReference>